<dbReference type="PRINTS" id="PR01159">
    <property type="entry name" value="DNAGYRASEB"/>
</dbReference>
<evidence type="ECO:0000256" key="3">
    <source>
        <dbReference type="ARBA" id="ARBA00010708"/>
    </source>
</evidence>
<keyword evidence="5" id="KW-0479">Metal-binding</keyword>
<dbReference type="PANTHER" id="PTHR45866">
    <property type="entry name" value="DNA GYRASE/TOPOISOMERASE SUBUNIT B"/>
    <property type="match status" value="1"/>
</dbReference>
<dbReference type="Gene3D" id="3.40.50.670">
    <property type="match status" value="1"/>
</dbReference>
<reference evidence="15" key="1">
    <citation type="journal article" date="2019" name="Int. J. Syst. Evol. Microbiol.">
        <title>The Global Catalogue of Microorganisms (GCM) 10K type strain sequencing project: providing services to taxonomists for standard genome sequencing and annotation.</title>
        <authorList>
            <consortium name="The Broad Institute Genomics Platform"/>
            <consortium name="The Broad Institute Genome Sequencing Center for Infectious Disease"/>
            <person name="Wu L."/>
            <person name="Ma J."/>
        </authorList>
    </citation>
    <scope>NUCLEOTIDE SEQUENCE [LARGE SCALE GENOMIC DNA]</scope>
    <source>
        <strain evidence="15">JCM 17442</strain>
    </source>
</reference>
<keyword evidence="8" id="KW-0460">Magnesium</keyword>
<dbReference type="PROSITE" id="PS50880">
    <property type="entry name" value="TOPRIM"/>
    <property type="match status" value="1"/>
</dbReference>
<feature type="region of interest" description="Disordered" evidence="12">
    <location>
        <begin position="1"/>
        <end position="22"/>
    </location>
</feature>
<keyword evidence="15" id="KW-1185">Reference proteome</keyword>
<evidence type="ECO:0000256" key="2">
    <source>
        <dbReference type="ARBA" id="ARBA00001946"/>
    </source>
</evidence>
<evidence type="ECO:0000259" key="13">
    <source>
        <dbReference type="PROSITE" id="PS50880"/>
    </source>
</evidence>
<dbReference type="Pfam" id="PF00204">
    <property type="entry name" value="DNA_gyraseB"/>
    <property type="match status" value="1"/>
</dbReference>
<evidence type="ECO:0000256" key="9">
    <source>
        <dbReference type="ARBA" id="ARBA00023029"/>
    </source>
</evidence>
<evidence type="ECO:0000256" key="8">
    <source>
        <dbReference type="ARBA" id="ARBA00022842"/>
    </source>
</evidence>
<dbReference type="Gene3D" id="3.30.565.10">
    <property type="entry name" value="Histidine kinase-like ATPase, C-terminal domain"/>
    <property type="match status" value="1"/>
</dbReference>
<keyword evidence="7" id="KW-0067">ATP-binding</keyword>
<accession>A0ABP8DY15</accession>
<evidence type="ECO:0000256" key="6">
    <source>
        <dbReference type="ARBA" id="ARBA00022741"/>
    </source>
</evidence>
<dbReference type="InterPro" id="IPR000565">
    <property type="entry name" value="Topo_IIA_B"/>
</dbReference>
<dbReference type="SUPFAM" id="SSF54211">
    <property type="entry name" value="Ribosomal protein S5 domain 2-like"/>
    <property type="match status" value="1"/>
</dbReference>
<dbReference type="Gene3D" id="3.30.230.10">
    <property type="match status" value="1"/>
</dbReference>
<feature type="domain" description="Toprim" evidence="13">
    <location>
        <begin position="495"/>
        <end position="609"/>
    </location>
</feature>
<proteinExistence type="inferred from homology"/>
<keyword evidence="6" id="KW-0547">Nucleotide-binding</keyword>
<dbReference type="PROSITE" id="PS00177">
    <property type="entry name" value="TOPOISOMERASE_II"/>
    <property type="match status" value="1"/>
</dbReference>
<feature type="region of interest" description="Disordered" evidence="12">
    <location>
        <begin position="162"/>
        <end position="194"/>
    </location>
</feature>
<dbReference type="InterPro" id="IPR036890">
    <property type="entry name" value="HATPase_C_sf"/>
</dbReference>
<dbReference type="InterPro" id="IPR006171">
    <property type="entry name" value="TOPRIM_dom"/>
</dbReference>
<comment type="caution">
    <text evidence="14">The sequence shown here is derived from an EMBL/GenBank/DDBJ whole genome shotgun (WGS) entry which is preliminary data.</text>
</comment>
<dbReference type="InterPro" id="IPR013506">
    <property type="entry name" value="Topo_IIA_bsu_dom2"/>
</dbReference>
<organism evidence="14 15">
    <name type="scientific">Frondihabitans peucedani</name>
    <dbReference type="NCBI Taxonomy" id="598626"/>
    <lineage>
        <taxon>Bacteria</taxon>
        <taxon>Bacillati</taxon>
        <taxon>Actinomycetota</taxon>
        <taxon>Actinomycetes</taxon>
        <taxon>Micrococcales</taxon>
        <taxon>Microbacteriaceae</taxon>
        <taxon>Frondihabitans</taxon>
    </lineage>
</organism>
<keyword evidence="11" id="KW-0413">Isomerase</keyword>
<dbReference type="Pfam" id="PF02518">
    <property type="entry name" value="HATPase_c"/>
    <property type="match status" value="1"/>
</dbReference>
<keyword evidence="9" id="KW-0799">Topoisomerase</keyword>
<keyword evidence="10" id="KW-0238">DNA-binding</keyword>
<dbReference type="InterPro" id="IPR002288">
    <property type="entry name" value="DNA_gyrase_B_C"/>
</dbReference>
<dbReference type="SMART" id="SM00433">
    <property type="entry name" value="TOP2c"/>
    <property type="match status" value="1"/>
</dbReference>
<dbReference type="Pfam" id="PF00986">
    <property type="entry name" value="DNA_gyraseB_C"/>
    <property type="match status" value="1"/>
</dbReference>
<evidence type="ECO:0000256" key="1">
    <source>
        <dbReference type="ARBA" id="ARBA00000185"/>
    </source>
</evidence>
<dbReference type="Pfam" id="PF01751">
    <property type="entry name" value="Toprim"/>
    <property type="match status" value="1"/>
</dbReference>
<dbReference type="InterPro" id="IPR001241">
    <property type="entry name" value="Topo_IIA"/>
</dbReference>
<dbReference type="EC" id="5.6.2.2" evidence="4"/>
<dbReference type="CDD" id="cd16928">
    <property type="entry name" value="HATPase_GyrB-like"/>
    <property type="match status" value="1"/>
</dbReference>
<gene>
    <name evidence="14" type="ORF">GCM10022256_04830</name>
</gene>
<dbReference type="PANTHER" id="PTHR45866:SF1">
    <property type="entry name" value="DNA GYRASE SUBUNIT B, MITOCHONDRIAL"/>
    <property type="match status" value="1"/>
</dbReference>
<evidence type="ECO:0000313" key="15">
    <source>
        <dbReference type="Proteomes" id="UP001501594"/>
    </source>
</evidence>
<dbReference type="SMART" id="SM00387">
    <property type="entry name" value="HATPase_c"/>
    <property type="match status" value="1"/>
</dbReference>
<evidence type="ECO:0000256" key="7">
    <source>
        <dbReference type="ARBA" id="ARBA00022840"/>
    </source>
</evidence>
<feature type="compositionally biased region" description="Basic and acidic residues" evidence="12">
    <location>
        <begin position="163"/>
        <end position="172"/>
    </location>
</feature>
<comment type="catalytic activity">
    <reaction evidence="1">
        <text>ATP-dependent breakage, passage and rejoining of double-stranded DNA.</text>
        <dbReference type="EC" id="5.6.2.2"/>
    </reaction>
</comment>
<evidence type="ECO:0000256" key="11">
    <source>
        <dbReference type="ARBA" id="ARBA00023235"/>
    </source>
</evidence>
<dbReference type="SUPFAM" id="SSF56719">
    <property type="entry name" value="Type II DNA topoisomerase"/>
    <property type="match status" value="1"/>
</dbReference>
<evidence type="ECO:0000313" key="14">
    <source>
        <dbReference type="EMBL" id="GAA4264871.1"/>
    </source>
</evidence>
<dbReference type="InterPro" id="IPR013760">
    <property type="entry name" value="Topo_IIA-like_dom_sf"/>
</dbReference>
<evidence type="ECO:0000256" key="4">
    <source>
        <dbReference type="ARBA" id="ARBA00012895"/>
    </source>
</evidence>
<sequence>MPASSSPSSSASTSPKSDTASSYSARHLSVLEGLEAVRKRPGMYIGSTDSRGLMHCLWEIIDNAVDEALGGFGTSIEVVLHADDSVEVCDTARGIPVDIEPKTGLTGVEVVFTKLHAGGKFGGGSYAASGGLHGVGASVVNALSERLDVEVDRGGKTYAMSFHRGEPGRFADRPGGSGSKKPDSPFSPFENGSELTVIGKTPKAVTGTRVRYWADRQIFTKGATFQTDDLVSRAQQTAFLVPGLTISIRDERPAALAETEDGLPIERVFSYEGGISEFVDFLAPDKSITDTWRLQGSGKYTETVPVLDDKGHMVSTEVARECEVDIALRWGEGYETVSRSFVNIIATPKGGSHQAGFDQGLLKFLKQQLDANARRLKIGNDKLERDDITAGLTLVLTVRLPEPQFEGQTKEVLGTPAVRAIVANVVAKTLAERFSSSKRDDKAQAEAILQKVVSEMKARIAARAHKETQRRKNALESSSLPAKLVDCRSNDVGTTELFIVEGDSALGTARAARNSEYQALLPIRGKILNVQKASVSDMLSNLECASIIQVIGAGSGRSFDLDAARYGKVIIMSDADVDGAHIRTLLLTLFFRYMRPMIEAGRVFAAVPPLHRVVVVNPGSKPNETIYTYSEQELQGVLAGLRRTNKKYQDPIQRYKGLGEMDAEQLATTTMDRKGRLLRRVKLEDAENAGRVFELLMGNDVAPRKEFIIDGAGLDRERIDT</sequence>
<dbReference type="NCBIfam" id="NF004189">
    <property type="entry name" value="PRK05644.1"/>
    <property type="match status" value="1"/>
</dbReference>
<dbReference type="SUPFAM" id="SSF55874">
    <property type="entry name" value="ATPase domain of HSP90 chaperone/DNA topoisomerase II/histidine kinase"/>
    <property type="match status" value="1"/>
</dbReference>
<dbReference type="Proteomes" id="UP001501594">
    <property type="component" value="Unassembled WGS sequence"/>
</dbReference>
<dbReference type="InterPro" id="IPR014721">
    <property type="entry name" value="Ribsml_uS5_D2-typ_fold_subgr"/>
</dbReference>
<protein>
    <recommendedName>
        <fullName evidence="4">DNA topoisomerase (ATP-hydrolyzing)</fullName>
        <ecNumber evidence="4">5.6.2.2</ecNumber>
    </recommendedName>
</protein>
<evidence type="ECO:0000256" key="12">
    <source>
        <dbReference type="SAM" id="MobiDB-lite"/>
    </source>
</evidence>
<dbReference type="PRINTS" id="PR00418">
    <property type="entry name" value="TPI2FAMILY"/>
</dbReference>
<evidence type="ECO:0000256" key="10">
    <source>
        <dbReference type="ARBA" id="ARBA00023125"/>
    </source>
</evidence>
<dbReference type="CDD" id="cd00822">
    <property type="entry name" value="TopoII_Trans_DNA_gyrase"/>
    <property type="match status" value="1"/>
</dbReference>
<dbReference type="InterPro" id="IPR020568">
    <property type="entry name" value="Ribosomal_Su5_D2-typ_SF"/>
</dbReference>
<dbReference type="EMBL" id="BAABAU010000001">
    <property type="protein sequence ID" value="GAA4264871.1"/>
    <property type="molecule type" value="Genomic_DNA"/>
</dbReference>
<name>A0ABP8DY15_9MICO</name>
<dbReference type="InterPro" id="IPR013759">
    <property type="entry name" value="Topo_IIA_B_C"/>
</dbReference>
<comment type="similarity">
    <text evidence="3">Belongs to the type II topoisomerase GyrB family.</text>
</comment>
<comment type="cofactor">
    <cofactor evidence="2">
        <name>Mg(2+)</name>
        <dbReference type="ChEBI" id="CHEBI:18420"/>
    </cofactor>
</comment>
<dbReference type="InterPro" id="IPR003594">
    <property type="entry name" value="HATPase_dom"/>
</dbReference>
<dbReference type="InterPro" id="IPR018522">
    <property type="entry name" value="TopoIIA_CS"/>
</dbReference>
<dbReference type="RefSeq" id="WP_344793443.1">
    <property type="nucleotide sequence ID" value="NZ_BAABAU010000001.1"/>
</dbReference>
<evidence type="ECO:0000256" key="5">
    <source>
        <dbReference type="ARBA" id="ARBA00022723"/>
    </source>
</evidence>